<evidence type="ECO:0008006" key="2">
    <source>
        <dbReference type="Google" id="ProtNLM"/>
    </source>
</evidence>
<dbReference type="EMBL" id="UINC01047317">
    <property type="protein sequence ID" value="SVB56447.1"/>
    <property type="molecule type" value="Genomic_DNA"/>
</dbReference>
<evidence type="ECO:0000313" key="1">
    <source>
        <dbReference type="EMBL" id="SVB56447.1"/>
    </source>
</evidence>
<sequence>MAIMAVTMPILPGKKEMWQKLMDQITVEPGRTEFVKSRDEAGVRERSFLQEGPDGDFVILTFEGKDPEASWAKIIASSPDEFKAVVKEIHGLDMSGPAPTNKLIIDSWE</sequence>
<name>A0A382F2Z9_9ZZZZ</name>
<dbReference type="AlphaFoldDB" id="A0A382F2Z9"/>
<accession>A0A382F2Z9</accession>
<organism evidence="1">
    <name type="scientific">marine metagenome</name>
    <dbReference type="NCBI Taxonomy" id="408172"/>
    <lineage>
        <taxon>unclassified sequences</taxon>
        <taxon>metagenomes</taxon>
        <taxon>ecological metagenomes</taxon>
    </lineage>
</organism>
<protein>
    <recommendedName>
        <fullName evidence="2">ABM domain-containing protein</fullName>
    </recommendedName>
</protein>
<proteinExistence type="predicted"/>
<gene>
    <name evidence="1" type="ORF">METZ01_LOCUS209301</name>
</gene>
<reference evidence="1" key="1">
    <citation type="submission" date="2018-05" db="EMBL/GenBank/DDBJ databases">
        <authorList>
            <person name="Lanie J.A."/>
            <person name="Ng W.-L."/>
            <person name="Kazmierczak K.M."/>
            <person name="Andrzejewski T.M."/>
            <person name="Davidsen T.M."/>
            <person name="Wayne K.J."/>
            <person name="Tettelin H."/>
            <person name="Glass J.I."/>
            <person name="Rusch D."/>
            <person name="Podicherti R."/>
            <person name="Tsui H.-C.T."/>
            <person name="Winkler M.E."/>
        </authorList>
    </citation>
    <scope>NUCLEOTIDE SEQUENCE</scope>
</reference>